<feature type="repeat" description="WD" evidence="3">
    <location>
        <begin position="433"/>
        <end position="472"/>
    </location>
</feature>
<dbReference type="SMART" id="SM00320">
    <property type="entry name" value="WD40"/>
    <property type="match status" value="7"/>
</dbReference>
<feature type="repeat" description="WD" evidence="3">
    <location>
        <begin position="554"/>
        <end position="595"/>
    </location>
</feature>
<feature type="repeat" description="WD" evidence="3">
    <location>
        <begin position="473"/>
        <end position="513"/>
    </location>
</feature>
<dbReference type="InterPro" id="IPR001680">
    <property type="entry name" value="WD40_rpt"/>
</dbReference>
<evidence type="ECO:0000256" key="4">
    <source>
        <dbReference type="SAM" id="MobiDB-lite"/>
    </source>
</evidence>
<dbReference type="PROSITE" id="PS50082">
    <property type="entry name" value="WD_REPEATS_2"/>
    <property type="match status" value="6"/>
</dbReference>
<evidence type="ECO:0000256" key="1">
    <source>
        <dbReference type="ARBA" id="ARBA00022574"/>
    </source>
</evidence>
<feature type="domain" description="F-box" evidence="5">
    <location>
        <begin position="347"/>
        <end position="393"/>
    </location>
</feature>
<sequence length="737" mass="84048">MNAVEFLTSHRVVANRHARGAPVPHLTDKAVKTALSDLNKGVAYNAVQWRGRGGGLPTPSAVEFDRQLDKISIWLETWTHAQRCAFLQDLLRRSSYTQIQFLHTVLQPSLHRDFMYTVRSRFPDLEFTPVSTHVTRELKDKLSRLRLDNFHRVGSAYIQQDKDIENVKLPLLPQETSRSTNSLQNAIGSWTSQDRLNHRKEVQGHKDAYTKDKDRWISNGKEEGEKSVIQDAVSRFVEMPVRRHVQDEQSKQDAMTAARKPETRGYKSLHSSRSSFECRGSKRKSKSDQSSIGPHSMEAEGTAQILTWFTDEWNDTKKNEFLHKLVLKLDPRQHYFISSFLSLKQHKDIVGLLPDKLALKVLGHLTARELLVAARVSKRWAQLANDNRLWKAKCSEHRLEVPVPAGANWKNVYRDNLYLRTNWNRGLCRTMDFRGHTHSVLCVTCDQDRLASGSQDRTIRVFDLLTGQLLHLLRGHTKGVWCLQFFTRHLLVSGSYDNTIRVWNLRTGVCTRTLLGHSAQVWCLRRHGNMLVSGSQDRTAKLWDIGRCLLLRTLMGHNAAVFSTDVSEDGATVVTGSADRSVRLWSRDTGLLQKVIWVSPTTSIMSVSYSHGYIACCYDGTVCLYRGGKLVQTFKEHRKRVETVSLKITDANKCEGSIISAGKDGLIKYWDTNKEASVQTFQGHHNAVNCVYVDELRIASASYDNKIRVWDFNMGMPPPVSEDVEEEEERGSPKEEE</sequence>
<dbReference type="Pfam" id="PF12937">
    <property type="entry name" value="F-box-like"/>
    <property type="match status" value="1"/>
</dbReference>
<dbReference type="InterPro" id="IPR015943">
    <property type="entry name" value="WD40/YVTN_repeat-like_dom_sf"/>
</dbReference>
<dbReference type="Gene3D" id="1.20.1280.50">
    <property type="match status" value="1"/>
</dbReference>
<dbReference type="InterPro" id="IPR020472">
    <property type="entry name" value="WD40_PAC1"/>
</dbReference>
<dbReference type="InterPro" id="IPR019775">
    <property type="entry name" value="WD40_repeat_CS"/>
</dbReference>
<organism evidence="6 7">
    <name type="scientific">Aplysia californica</name>
    <name type="common">California sea hare</name>
    <dbReference type="NCBI Taxonomy" id="6500"/>
    <lineage>
        <taxon>Eukaryota</taxon>
        <taxon>Metazoa</taxon>
        <taxon>Spiralia</taxon>
        <taxon>Lophotrochozoa</taxon>
        <taxon>Mollusca</taxon>
        <taxon>Gastropoda</taxon>
        <taxon>Heterobranchia</taxon>
        <taxon>Euthyneura</taxon>
        <taxon>Tectipleura</taxon>
        <taxon>Aplysiida</taxon>
        <taxon>Aplysioidea</taxon>
        <taxon>Aplysiidae</taxon>
        <taxon>Aplysia</taxon>
    </lineage>
</organism>
<feature type="region of interest" description="Disordered" evidence="4">
    <location>
        <begin position="200"/>
        <end position="224"/>
    </location>
</feature>
<dbReference type="RefSeq" id="XP_012941493.1">
    <property type="nucleotide sequence ID" value="XM_013086039.2"/>
</dbReference>
<keyword evidence="2" id="KW-0677">Repeat</keyword>
<feature type="repeat" description="WD" evidence="3">
    <location>
        <begin position="658"/>
        <end position="680"/>
    </location>
</feature>
<evidence type="ECO:0000256" key="3">
    <source>
        <dbReference type="PROSITE-ProRule" id="PRU00221"/>
    </source>
</evidence>
<evidence type="ECO:0000313" key="7">
    <source>
        <dbReference type="RefSeq" id="XP_012941493.1"/>
    </source>
</evidence>
<dbReference type="SUPFAM" id="SSF81383">
    <property type="entry name" value="F-box domain"/>
    <property type="match status" value="1"/>
</dbReference>
<evidence type="ECO:0000256" key="2">
    <source>
        <dbReference type="ARBA" id="ARBA00022737"/>
    </source>
</evidence>
<feature type="repeat" description="WD" evidence="3">
    <location>
        <begin position="514"/>
        <end position="545"/>
    </location>
</feature>
<dbReference type="Pfam" id="PF00400">
    <property type="entry name" value="WD40"/>
    <property type="match status" value="6"/>
</dbReference>
<keyword evidence="1 3" id="KW-0853">WD repeat</keyword>
<feature type="repeat" description="WD" evidence="3">
    <location>
        <begin position="681"/>
        <end position="713"/>
    </location>
</feature>
<dbReference type="GeneID" id="101853019"/>
<reference evidence="7" key="1">
    <citation type="submission" date="2025-08" db="UniProtKB">
        <authorList>
            <consortium name="RefSeq"/>
        </authorList>
    </citation>
    <scope>IDENTIFICATION</scope>
</reference>
<feature type="compositionally biased region" description="Basic and acidic residues" evidence="4">
    <location>
        <begin position="241"/>
        <end position="251"/>
    </location>
</feature>
<gene>
    <name evidence="7" type="primary">LOC101853019</name>
</gene>
<feature type="region of interest" description="Disordered" evidence="4">
    <location>
        <begin position="241"/>
        <end position="296"/>
    </location>
</feature>
<dbReference type="PRINTS" id="PR00320">
    <property type="entry name" value="GPROTEINBRPT"/>
</dbReference>
<evidence type="ECO:0000313" key="6">
    <source>
        <dbReference type="Proteomes" id="UP000694888"/>
    </source>
</evidence>
<accession>A0ABM1A5Z4</accession>
<proteinExistence type="predicted"/>
<dbReference type="InterPro" id="IPR036047">
    <property type="entry name" value="F-box-like_dom_sf"/>
</dbReference>
<dbReference type="PANTHER" id="PTHR22847">
    <property type="entry name" value="WD40 REPEAT PROTEIN"/>
    <property type="match status" value="1"/>
</dbReference>
<dbReference type="PROSITE" id="PS00678">
    <property type="entry name" value="WD_REPEATS_1"/>
    <property type="match status" value="3"/>
</dbReference>
<dbReference type="InterPro" id="IPR011047">
    <property type="entry name" value="Quinoprotein_ADH-like_sf"/>
</dbReference>
<name>A0ABM1A5Z4_APLCA</name>
<dbReference type="CDD" id="cd00200">
    <property type="entry name" value="WD40"/>
    <property type="match status" value="1"/>
</dbReference>
<dbReference type="Gene3D" id="2.130.10.10">
    <property type="entry name" value="YVTN repeat-like/Quinoprotein amine dehydrogenase"/>
    <property type="match status" value="3"/>
</dbReference>
<feature type="region of interest" description="Disordered" evidence="4">
    <location>
        <begin position="718"/>
        <end position="737"/>
    </location>
</feature>
<dbReference type="InterPro" id="IPR001810">
    <property type="entry name" value="F-box_dom"/>
</dbReference>
<keyword evidence="6" id="KW-1185">Reference proteome</keyword>
<dbReference type="PROSITE" id="PS50181">
    <property type="entry name" value="FBOX"/>
    <property type="match status" value="1"/>
</dbReference>
<protein>
    <submittedName>
        <fullName evidence="7">F-box protein MET30</fullName>
    </submittedName>
</protein>
<dbReference type="PANTHER" id="PTHR22847:SF736">
    <property type="entry name" value="F-BOX DOMAIN-CONTAINING PROTEIN"/>
    <property type="match status" value="1"/>
</dbReference>
<dbReference type="Proteomes" id="UP000694888">
    <property type="component" value="Unplaced"/>
</dbReference>
<dbReference type="PROSITE" id="PS50294">
    <property type="entry name" value="WD_REPEATS_REGION"/>
    <property type="match status" value="4"/>
</dbReference>
<dbReference type="SUPFAM" id="SSF50998">
    <property type="entry name" value="Quinoprotein alcohol dehydrogenase-like"/>
    <property type="match status" value="1"/>
</dbReference>
<evidence type="ECO:0000259" key="5">
    <source>
        <dbReference type="PROSITE" id="PS50181"/>
    </source>
</evidence>
<dbReference type="SMART" id="SM00256">
    <property type="entry name" value="FBOX"/>
    <property type="match status" value="1"/>
</dbReference>